<dbReference type="SUPFAM" id="SSF48403">
    <property type="entry name" value="Ankyrin repeat"/>
    <property type="match status" value="1"/>
</dbReference>
<keyword evidence="4 10" id="KW-1133">Transmembrane helix</keyword>
<feature type="compositionally biased region" description="Basic and acidic residues" evidence="9">
    <location>
        <begin position="757"/>
        <end position="771"/>
    </location>
</feature>
<evidence type="ECO:0000313" key="13">
    <source>
        <dbReference type="Proteomes" id="UP000467841"/>
    </source>
</evidence>
<feature type="transmembrane region" description="Helical" evidence="10">
    <location>
        <begin position="659"/>
        <end position="683"/>
    </location>
</feature>
<evidence type="ECO:0000256" key="10">
    <source>
        <dbReference type="SAM" id="Phobius"/>
    </source>
</evidence>
<keyword evidence="3" id="KW-0677">Repeat</keyword>
<evidence type="ECO:0000256" key="9">
    <source>
        <dbReference type="SAM" id="MobiDB-lite"/>
    </source>
</evidence>
<evidence type="ECO:0000256" key="6">
    <source>
        <dbReference type="ARBA" id="ARBA00023136"/>
    </source>
</evidence>
<evidence type="ECO:0000256" key="3">
    <source>
        <dbReference type="ARBA" id="ARBA00022737"/>
    </source>
</evidence>
<evidence type="ECO:0000256" key="2">
    <source>
        <dbReference type="ARBA" id="ARBA00022692"/>
    </source>
</evidence>
<keyword evidence="13" id="KW-1185">Reference proteome</keyword>
<dbReference type="InterPro" id="IPR002110">
    <property type="entry name" value="Ankyrin_rpt"/>
</dbReference>
<evidence type="ECO:0000313" key="12">
    <source>
        <dbReference type="EMBL" id="CAA7039044.1"/>
    </source>
</evidence>
<feature type="transmembrane region" description="Helical" evidence="10">
    <location>
        <begin position="537"/>
        <end position="557"/>
    </location>
</feature>
<dbReference type="OrthoDB" id="598775at2759"/>
<feature type="transmembrane region" description="Helical" evidence="10">
    <location>
        <begin position="621"/>
        <end position="647"/>
    </location>
</feature>
<dbReference type="Gene3D" id="1.25.40.20">
    <property type="entry name" value="Ankyrin repeat-containing domain"/>
    <property type="match status" value="3"/>
</dbReference>
<gene>
    <name evidence="12" type="ORF">MERR_LOCUS26279</name>
</gene>
<proteinExistence type="predicted"/>
<feature type="transmembrane region" description="Helical" evidence="10">
    <location>
        <begin position="689"/>
        <end position="712"/>
    </location>
</feature>
<organism evidence="12 13">
    <name type="scientific">Microthlaspi erraticum</name>
    <dbReference type="NCBI Taxonomy" id="1685480"/>
    <lineage>
        <taxon>Eukaryota</taxon>
        <taxon>Viridiplantae</taxon>
        <taxon>Streptophyta</taxon>
        <taxon>Embryophyta</taxon>
        <taxon>Tracheophyta</taxon>
        <taxon>Spermatophyta</taxon>
        <taxon>Magnoliopsida</taxon>
        <taxon>eudicotyledons</taxon>
        <taxon>Gunneridae</taxon>
        <taxon>Pentapetalae</taxon>
        <taxon>rosids</taxon>
        <taxon>malvids</taxon>
        <taxon>Brassicales</taxon>
        <taxon>Brassicaceae</taxon>
        <taxon>Coluteocarpeae</taxon>
        <taxon>Microthlaspi</taxon>
    </lineage>
</organism>
<dbReference type="SMART" id="SM00248">
    <property type="entry name" value="ANK"/>
    <property type="match status" value="7"/>
</dbReference>
<dbReference type="GO" id="GO:0005886">
    <property type="term" value="C:plasma membrane"/>
    <property type="evidence" value="ECO:0007669"/>
    <property type="project" value="TreeGrafter"/>
</dbReference>
<evidence type="ECO:0000256" key="8">
    <source>
        <dbReference type="PROSITE-ProRule" id="PRU00708"/>
    </source>
</evidence>
<dbReference type="EMBL" id="CACVBM020001204">
    <property type="protein sequence ID" value="CAA7039044.1"/>
    <property type="molecule type" value="Genomic_DNA"/>
</dbReference>
<dbReference type="PROSITE" id="PS51375">
    <property type="entry name" value="PPR"/>
    <property type="match status" value="1"/>
</dbReference>
<dbReference type="InterPro" id="IPR011990">
    <property type="entry name" value="TPR-like_helical_dom_sf"/>
</dbReference>
<dbReference type="Gene3D" id="1.25.40.10">
    <property type="entry name" value="Tetratricopeptide repeat domain"/>
    <property type="match status" value="1"/>
</dbReference>
<dbReference type="InterPro" id="IPR026961">
    <property type="entry name" value="PGG_dom"/>
</dbReference>
<sequence length="845" mass="94238">MDENIESHSLSILLHFLSPSSTWLSMHCSEARLDTIEAQRSTDMSHDQRRQRSFLMKMINKGACMISSRGLPQGPQLMEDTETVPKFLTNLKLSDLNNRPGEDVLMNPEIFSAMRGGNIDFLKKMKTNETTPMACLKNNKGDSILHIASSWGHLELVKGIISECPSLLLEKNSKYQLPLHVAAGAGYSAIVKVLVESLTYFSAGLHEEDKANLNLYVMKDINGDTALHLALKDLHKKTEVRMYHNRIRLLIFMTHLMNKKVIISSPDTSIRQMELAAYLVKANQQASFLENKDGVSPLYMAVEAGNVSLVNAMLNLPGNNVQGKTFDLASILEGRKSLVHAALKAKNTDVLDVILNKYPSLVNERDEERRTCLSVGASVGFYKGIYKLLVLSTPPNVYECDGDDNDGSFAIHMAVEKGHMDIVKELLKRCPDAIYLLNEQGQNILHIAAKRGKAESFLLGYVRKLDTKNHLIEEQDVDGNTPLHLATIHWRPRTLFKLTELALTNPKVLDILNKDGLTPFDIAESKLQSDYIFRERMTLVVLMRIYAPEAFSMMPLSGMTLRSRSECIKGGKKYKDQINILLLVAALVATMTFAAGFTMPGGFSSSAPNLGMAILANDQTIVGFVTADTFAMQCSVVAIVALIWAQLGDPDIVHRALRIALPTLFIALIYMSVAFLSALMGTIKQNKELYTILSISSIIFYLWFLFLLVPYVSPQASAFIFLPLFLLFVNEDDVEKHDTSGSGDTLVNTVESVGDPRSSDDQVEKSKARKQFDESPVQDVFTWTAMVSGYVQNQLVEEARGLFDKMAERNKVSWNAMLAGYVQGERMEVVKELFHVMLPCRNVST</sequence>
<keyword evidence="5 7" id="KW-0040">ANK repeat</keyword>
<feature type="region of interest" description="Disordered" evidence="9">
    <location>
        <begin position="737"/>
        <end position="771"/>
    </location>
</feature>
<dbReference type="PANTHER" id="PTHR24186">
    <property type="entry name" value="PROTEIN PHOSPHATASE 1 REGULATORY SUBUNIT"/>
    <property type="match status" value="1"/>
</dbReference>
<feature type="transmembrane region" description="Helical" evidence="10">
    <location>
        <begin position="578"/>
        <end position="601"/>
    </location>
</feature>
<dbReference type="AlphaFoldDB" id="A0A6D2JBT5"/>
<comment type="caution">
    <text evidence="12">The sequence shown here is derived from an EMBL/GenBank/DDBJ whole genome shotgun (WGS) entry which is preliminary data.</text>
</comment>
<dbReference type="PROSITE" id="PS50297">
    <property type="entry name" value="ANK_REP_REGION"/>
    <property type="match status" value="1"/>
</dbReference>
<reference evidence="12" key="1">
    <citation type="submission" date="2020-01" db="EMBL/GenBank/DDBJ databases">
        <authorList>
            <person name="Mishra B."/>
        </authorList>
    </citation>
    <scope>NUCLEOTIDE SEQUENCE [LARGE SCALE GENOMIC DNA]</scope>
</reference>
<feature type="repeat" description="PPR" evidence="8">
    <location>
        <begin position="779"/>
        <end position="813"/>
    </location>
</feature>
<comment type="subcellular location">
    <subcellularLocation>
        <location evidence="1">Membrane</location>
        <topology evidence="1">Multi-pass membrane protein</topology>
    </subcellularLocation>
</comment>
<dbReference type="InterPro" id="IPR002885">
    <property type="entry name" value="PPR_rpt"/>
</dbReference>
<dbReference type="NCBIfam" id="TIGR00756">
    <property type="entry name" value="PPR"/>
    <property type="match status" value="1"/>
</dbReference>
<protein>
    <recommendedName>
        <fullName evidence="11">PGG domain-containing protein</fullName>
    </recommendedName>
</protein>
<evidence type="ECO:0000256" key="1">
    <source>
        <dbReference type="ARBA" id="ARBA00004141"/>
    </source>
</evidence>
<name>A0A6D2JBT5_9BRAS</name>
<dbReference type="InterPro" id="IPR036770">
    <property type="entry name" value="Ankyrin_rpt-contain_sf"/>
</dbReference>
<dbReference type="Pfam" id="PF01535">
    <property type="entry name" value="PPR"/>
    <property type="match status" value="2"/>
</dbReference>
<evidence type="ECO:0000256" key="5">
    <source>
        <dbReference type="ARBA" id="ARBA00023043"/>
    </source>
</evidence>
<keyword evidence="2 10" id="KW-0812">Transmembrane</keyword>
<accession>A0A6D2JBT5</accession>
<evidence type="ECO:0000259" key="11">
    <source>
        <dbReference type="Pfam" id="PF13962"/>
    </source>
</evidence>
<feature type="repeat" description="ANK" evidence="7">
    <location>
        <begin position="406"/>
        <end position="429"/>
    </location>
</feature>
<dbReference type="Pfam" id="PF12796">
    <property type="entry name" value="Ank_2"/>
    <property type="match status" value="2"/>
</dbReference>
<dbReference type="PANTHER" id="PTHR24186:SF46">
    <property type="entry name" value="PROTEIN ACCELERATED CELL DEATH 6-LIKE"/>
    <property type="match status" value="1"/>
</dbReference>
<dbReference type="Pfam" id="PF13962">
    <property type="entry name" value="PGG"/>
    <property type="match status" value="1"/>
</dbReference>
<dbReference type="PROSITE" id="PS50088">
    <property type="entry name" value="ANK_REPEAT"/>
    <property type="match status" value="1"/>
</dbReference>
<evidence type="ECO:0000256" key="4">
    <source>
        <dbReference type="ARBA" id="ARBA00022989"/>
    </source>
</evidence>
<feature type="domain" description="PGG" evidence="11">
    <location>
        <begin position="572"/>
        <end position="679"/>
    </location>
</feature>
<keyword evidence="6 10" id="KW-0472">Membrane</keyword>
<evidence type="ECO:0000256" key="7">
    <source>
        <dbReference type="PROSITE-ProRule" id="PRU00023"/>
    </source>
</evidence>
<feature type="compositionally biased region" description="Polar residues" evidence="9">
    <location>
        <begin position="740"/>
        <end position="751"/>
    </location>
</feature>
<dbReference type="Proteomes" id="UP000467841">
    <property type="component" value="Unassembled WGS sequence"/>
</dbReference>